<dbReference type="EMBL" id="JASJOT010000004">
    <property type="protein sequence ID" value="MDJ1493019.1"/>
    <property type="molecule type" value="Genomic_DNA"/>
</dbReference>
<feature type="transmembrane region" description="Helical" evidence="1">
    <location>
        <begin position="156"/>
        <end position="177"/>
    </location>
</feature>
<keyword evidence="1" id="KW-1133">Transmembrane helix</keyword>
<gene>
    <name evidence="2" type="ORF">QNI19_08750</name>
</gene>
<evidence type="ECO:0000256" key="1">
    <source>
        <dbReference type="SAM" id="Phobius"/>
    </source>
</evidence>
<feature type="transmembrane region" description="Helical" evidence="1">
    <location>
        <begin position="20"/>
        <end position="36"/>
    </location>
</feature>
<keyword evidence="1" id="KW-0472">Membrane</keyword>
<proteinExistence type="predicted"/>
<protein>
    <submittedName>
        <fullName evidence="2">ABC transporter permease subunit</fullName>
    </submittedName>
</protein>
<feature type="transmembrane region" description="Helical" evidence="1">
    <location>
        <begin position="92"/>
        <end position="114"/>
    </location>
</feature>
<sequence length="256" mass="28173">MHSKIIKYVLYDILRNKIVIAYTLFLFAVSLSLFQLEDNPSKAVLSLLNIILIVVPLVSVVFSTIHFYNSYEFIELLVAQPLPRNKILLSEYGGLAIAFSLSFYVGVGLPILFFSPNSTGFMLLLAGIILSLIFVSLAFLAAVITRDKAKGIGMALMVWFYFALLYDGLVLFILFAFRDYPLEKTTIALACLNPIDLGRILILLKMDVSALMGYTGAVYQQVLGNQAGILGATGIMLLWAVVPLGIAVSVFAKKDL</sequence>
<dbReference type="Proteomes" id="UP001228581">
    <property type="component" value="Unassembled WGS sequence"/>
</dbReference>
<comment type="caution">
    <text evidence="2">The sequence shown here is derived from an EMBL/GenBank/DDBJ whole genome shotgun (WGS) entry which is preliminary data.</text>
</comment>
<keyword evidence="3" id="KW-1185">Reference proteome</keyword>
<dbReference type="RefSeq" id="WP_313994684.1">
    <property type="nucleotide sequence ID" value="NZ_JASJOT010000004.1"/>
</dbReference>
<evidence type="ECO:0000313" key="2">
    <source>
        <dbReference type="EMBL" id="MDJ1493019.1"/>
    </source>
</evidence>
<name>A0ABT7CH03_9BACT</name>
<accession>A0ABT7CH03</accession>
<dbReference type="Pfam" id="PF12679">
    <property type="entry name" value="ABC2_membrane_2"/>
    <property type="match status" value="1"/>
</dbReference>
<feature type="transmembrane region" description="Helical" evidence="1">
    <location>
        <begin position="229"/>
        <end position="252"/>
    </location>
</feature>
<feature type="transmembrane region" description="Helical" evidence="1">
    <location>
        <begin position="48"/>
        <end position="71"/>
    </location>
</feature>
<keyword evidence="1" id="KW-0812">Transmembrane</keyword>
<reference evidence="2 3" key="1">
    <citation type="submission" date="2023-05" db="EMBL/GenBank/DDBJ databases">
        <authorList>
            <person name="Zhang X."/>
        </authorList>
    </citation>
    <scope>NUCLEOTIDE SEQUENCE [LARGE SCALE GENOMIC DNA]</scope>
    <source>
        <strain evidence="2 3">DM2B3-1</strain>
    </source>
</reference>
<evidence type="ECO:0000313" key="3">
    <source>
        <dbReference type="Proteomes" id="UP001228581"/>
    </source>
</evidence>
<organism evidence="2 3">
    <name type="scientific">Xanthocytophaga flava</name>
    <dbReference type="NCBI Taxonomy" id="3048013"/>
    <lineage>
        <taxon>Bacteria</taxon>
        <taxon>Pseudomonadati</taxon>
        <taxon>Bacteroidota</taxon>
        <taxon>Cytophagia</taxon>
        <taxon>Cytophagales</taxon>
        <taxon>Rhodocytophagaceae</taxon>
        <taxon>Xanthocytophaga</taxon>
    </lineage>
</organism>
<feature type="transmembrane region" description="Helical" evidence="1">
    <location>
        <begin position="120"/>
        <end position="144"/>
    </location>
</feature>